<dbReference type="OrthoDB" id="244447at2"/>
<proteinExistence type="predicted"/>
<feature type="region of interest" description="Disordered" evidence="1">
    <location>
        <begin position="3857"/>
        <end position="3878"/>
    </location>
</feature>
<accession>A0A5C5VNA2</accession>
<gene>
    <name evidence="2" type="ORF">Enr8_10700</name>
</gene>
<protein>
    <submittedName>
        <fullName evidence="2">Uncharacterized protein</fullName>
    </submittedName>
</protein>
<keyword evidence="3" id="KW-1185">Reference proteome</keyword>
<feature type="compositionally biased region" description="Basic residues" evidence="1">
    <location>
        <begin position="1"/>
        <end position="15"/>
    </location>
</feature>
<dbReference type="RefSeq" id="WP_146429546.1">
    <property type="nucleotide sequence ID" value="NZ_SJPF01000001.1"/>
</dbReference>
<organism evidence="2 3">
    <name type="scientific">Blastopirellula retiformator</name>
    <dbReference type="NCBI Taxonomy" id="2527970"/>
    <lineage>
        <taxon>Bacteria</taxon>
        <taxon>Pseudomonadati</taxon>
        <taxon>Planctomycetota</taxon>
        <taxon>Planctomycetia</taxon>
        <taxon>Pirellulales</taxon>
        <taxon>Pirellulaceae</taxon>
        <taxon>Blastopirellula</taxon>
    </lineage>
</organism>
<evidence type="ECO:0000256" key="1">
    <source>
        <dbReference type="SAM" id="MobiDB-lite"/>
    </source>
</evidence>
<dbReference type="Proteomes" id="UP000318878">
    <property type="component" value="Unassembled WGS sequence"/>
</dbReference>
<reference evidence="2 3" key="1">
    <citation type="submission" date="2019-02" db="EMBL/GenBank/DDBJ databases">
        <title>Deep-cultivation of Planctomycetes and their phenomic and genomic characterization uncovers novel biology.</title>
        <authorList>
            <person name="Wiegand S."/>
            <person name="Jogler M."/>
            <person name="Boedeker C."/>
            <person name="Pinto D."/>
            <person name="Vollmers J."/>
            <person name="Rivas-Marin E."/>
            <person name="Kohn T."/>
            <person name="Peeters S.H."/>
            <person name="Heuer A."/>
            <person name="Rast P."/>
            <person name="Oberbeckmann S."/>
            <person name="Bunk B."/>
            <person name="Jeske O."/>
            <person name="Meyerdierks A."/>
            <person name="Storesund J.E."/>
            <person name="Kallscheuer N."/>
            <person name="Luecker S."/>
            <person name="Lage O.M."/>
            <person name="Pohl T."/>
            <person name="Merkel B.J."/>
            <person name="Hornburger P."/>
            <person name="Mueller R.-W."/>
            <person name="Bruemmer F."/>
            <person name="Labrenz M."/>
            <person name="Spormann A.M."/>
            <person name="Op Den Camp H."/>
            <person name="Overmann J."/>
            <person name="Amann R."/>
            <person name="Jetten M.S.M."/>
            <person name="Mascher T."/>
            <person name="Medema M.H."/>
            <person name="Devos D.P."/>
            <person name="Kaster A.-K."/>
            <person name="Ovreas L."/>
            <person name="Rohde M."/>
            <person name="Galperin M.Y."/>
            <person name="Jogler C."/>
        </authorList>
    </citation>
    <scope>NUCLEOTIDE SEQUENCE [LARGE SCALE GENOMIC DNA]</scope>
    <source>
        <strain evidence="2 3">Enr8</strain>
    </source>
</reference>
<sequence>MNRKRVFSRKQKRKSRGGDSSAGKRFFDQFDTKLRFRELEPRMVLSATAMVDGSGILQITADADNDAVTVTYSDSGPDTLFEVRDQNNVLLADGKASEVQGIAMVDTGGVHENQSLTLIDNSVLIDPNLSEGLIAKGIEGVTFQGAVLGDSFTVAKFVSVEGDTYDAEVNQTGADLLTPLGTPVTFTAINGASIDVTLESTANEISQLKVVEGGEIKLATSQDLGVAGSTADLMQLSGPKVELGADTLGSQFGALKIDLTAAGDIAQKGEVVVTGNTDLDVIGGKVLLGNANNDFQGAVSVNALNVVDADMATIADTNDLQLGDVRAANLVAITGGNLTQAAMTTVEVTDTVDFQFVTAGKTFDLQNAGNLLPSGDADFLLSGPETPENFYLRNDATDAAIPLAIRTLAGSGGLNDLTLIYTQNTTAIALPNIDITGDLVYQAQGVIAQDALTSIKVDGNASFKTLDDDSIYVDMADNEFNVISATGTTTANVVMINDNAGDLDLDQITAQSLDVQTVGTLGNVANAAVTVSGGAVLNGDTAIDLGGESGDSLTFGTLTFTSPGGVSIAQDSDTKLSGASGADSLTLESTGYIQNAANAEVVVANNATFIAGTGIALGNETSDNLQFGSLTFDSDFGVSIKEDAQTQLSGSSQAATLYLESTGAITNAANAKLVVDYSAQFLATDGNNGNANNQITLGDQPGDTFRFGSLRFGTVDAVSIAEDNGMLLEGTSNSGSLYLSSTAEIANKANAKLTVGGNAELSAGTEIDLGDETNDSFQFGSLTFAGASVAIAEDAATVLTGSNTATSLNLSSTDTITDLAMTSVMVSGSASLTAANAITLADDSDTLQVTGLATFESTNDQAISLGDATSSTQFGSLNFRGGAVAIVETDGTILSGVNEATSLSLSSGGSIVDAMTTSVTVTGAATFDAKDEILLANETGDLLSVGGLATFASADGDAITVGGANSTTLFGSLNFDGGVVTIQEDDATQLAGANVATSLSLTSGGSITDAMATTVETTGPATFAAIDEILLADQAGDMIDISDLATFTSADDDAITVGGASSTTFFGFLTFDGGVVAIQADGGITLVGTNNATSLDLAATGSITDAAMTSVAVTGPAKFAAKDEVVLANETDDLLSVSGVATFSSSDGDAITVGASDSTTLFGFLTFDGGAVSIQETDATILAGASSATSLNLTSGGSITDASMTTVEATGGVTLAAKDEILLANESGDQLKIDGLAVFTSVDSDAITVGGDDSTTLFGSLNFDGGAVTIQEDNATLLTGTNMASSLRLTSGGSITDASMTTVKVTGAATFAAKDEIVLANETDDTLDVTGLATFASADGDAITLGAVDSTTLFGFLTFDGGAVSIQETDATILTGANKATSLSLTSSGSITDASMTSVEVTGAASFAAKDEIVLANETDDLLNVGGLATFASSDSDAITVGDADSTTTFGSLNFDGGGVTIQEDDATQLAGANVATSLSLTSGGSITDAMATTVETTGPATFAAKDEILLADQAGDMIDIGDLATFTSADDDAITVGGASSTTFFGFLTFDGGVVAIQADDGITLVGTNNATSLDLAATGSITDASMTTVEVTGAATFTVKDEILLANEAGDWINVGGLAKFLSADADAITVGGADSTTLFGSLNVNGGAVSIQEDDATLLTGSNEATSLVLTSGGSIADDPVTSVEVVTDATFTAKDEILLADQTSDLIGVGGLATFVSTDGDTITVGSDDSTTYFGSLTFDGGAVVIREVDSTLLAGTNNATSLVLTSLGAITDDSMTSVAVTGAATFAAKDDIALANEMGDYLEVGGLATFTSSDKDAITVGASDSTTLFGSLTFDGGGVVIREDDATILAGSNQATSLVLTSAGSITDAPLTTVEVSGPATLAAKDEILLANETGDLLDVDGLATFASSDGAAITVGGDDSTTSFDLLRFSGGAVSIQEDDAMALAGTNSADSLDLISADAITDVAGTTIDVQNAATFTAGAAITLGDSVADVIDIGGQATFVSLGSGAIAVGGAKSTTTFASLNFDTAGAVVIQEDDSTQLTGANIADSVDLRSAGAITDDVGTTLDVADFATFTAATSITLADNATDEIDIAGLATFVSEGAGAIDVGVDTGLADGSDSGATVNFGQLKFVSDDGMLGRGAVTIREDSSTEIAGDNMASDLFLASGGSITDAIGTKVDATGSAVFIAQNDITLADNVGDELTIAGMATFNSLGGGVISIGDAGLVNIGMLSFSTSGGVVIDQDDAIQLSGDNVAGSLTLTSGVSITDKPDTTLDVDGAATFTAGTFIALADTTNDVLDVGDLAKFVSLGAGAIDVGVDTGLADGSDSGAMVDFGQLTFVSDDGMGARGNVTVREDSSLEVAGENKAADLFLASGDSITDELVTTIDATGAAIIEAQNSIALADTVGDELTIADMTTFVSLDSGAITIGDAGLATFGMLNFSSAGAVVIQEDDATQLAGDNVAGSLSLTSAESITDKPDTTIDVDDFATYTAGTFITLSDTTNDVLDVGGLAKFVSLGAGAIDVGVDVGLADGSDSGADVNFHQLTFVSDDGMLGRGGVTIREDSAMEITGDNKASDLFLATADALTDEALTSIDATGTATLEAQNEILLADSSGDVLHVGDLATFTSVSGSSITVGGDLSDTQFGSLTFNGGVVTIQEDNGTLLVGTNVASTLSLTSSGEIADGTGTSVMVSGDATFTAEEKITLAEDGADLLQAVGLAKFVSVGGATIDVGVDTGLADGSDSGATVNFGQLTFVSDNGSGVRDAVAIREDSDMEVTGVNLAASLFLAADGSIIQVEDGDALTADRIDLDVNGDGTVVGDAIFEAAAGGVINLFGDTTANPLGEPVTTFLAENKIQNAEFRAAGGDLADVFYRNVSTAALFPTLPGTITGDLRIQFSSADMIIDDDVNVGDQLILETLGIGGSISDIDGVSIAAQDGIFVAEGTISLADEAANSLAIDDNAFFYARGGDAITVGASDADGTASGATVEFGSLTFFSGDGGATRGDVVIHETVATELASRRFDLDGTPVIFVNQADSLVLISDGTLTDADSDGSMGETILRASVDVANSSVMIAGGEILLADQALVTVDGVDLGRYSLGLSDGAVDNDIALFATTTGDEIRVGVTDALASDSGALLEVDGLTFYSDGLVANVYLQIDSNAILANRDFAGMTYENRAADLVLRSSGTIGSAGGDTTQIGGDARFLANGDISLVNADPTGLLLVDGNTFFQSGGAVSVGTDTSGVNFGTLSFDAVGDVQITESATVGSFVSPIPGMTITDTAFAGGSTNHAGSLTLISDSFIEDADGTTVEVDTTAALTAGTTISLGNNAADRFVVGAEAAFISTGSEVINLGVTLTSPLATSRAADSGATVQFGALQVQSVGGDVTVHEDGGMLLFGDNQAGTLVLVANQGDLRDRAGTSVAVSNFAEFHAENNVVLADQATDQLTVVGNALFTSGNDNYFATPGVTREISIGVQDVNAASSPNDAARATDSGAAVSLGSVTFNGLANLDDGVHVTIREDESMAITHAERREGGGATEITNFAETAVLIADNVANDATITDLQIDAVGGTSIETTSYAVLEADSHIVLADEAADTLTIGDNAYFASQLGDIDLGVTAKAVNALDRGADSGASVQFGSLNFVADIGDVTIHEDNDTLLNNGNPLRDAGNLANSLVLESGGAIEDAIGTTLEVAELTTAPTAGSAEDQVDGLAILRAATDVHLGDSDGDAIDLRRLSLSVGGDVSITETSTTDSGLLLLDGSTIAGTLALQTDGHLVQINEERTGAAFTLIEADQALLVAGGGIVMTNVDFNTATLQAHDTLQVTPGATLNADDAANDGLLGRRTTDAISSLLPDSNDDTFAPKGPSTTPETQTNMDGAYSIVLSDANSLTVGLVTDAKGTIAADPVTLAFDVANSDDVAIADFTPAFSAVGVSAGHMFVQTAGDLNFTENGADPLDNVVVFGEVRMVGGGVANNAFTAIVGGDLNITGDSLLVMRSAADFFLFNPDNNTLTPFVGGALSDSVGSIGAVHSFATFVDVDTQPGFIEVGEFGPIYQRTAQSVDPDASTSQIAKGVGFGQFQVNATITQLGDSSTMDVNGQPVFVEQNQRVLVDWGDGSQSIYLFKDPVDGAQTLQHTYNSGFALTEQRATVTITVFNDPQINLYDNVVDETNFRDLNSVTDAFEVIIPVGVQFAPEPPPFEQPSAPELASVAFLPDTVFAVTTNSSFESDGGSLNQVQEVVVVIVNALDEEVGERIVLQGFSTVEEVKQYIQENTRFLPGRYKVSILLAGQQEPDVYYFEKIASDAPDGASGGAASAAARVEGYVRIDGPQGAVDGSAEQVWTAQYEKWFEADEDGAAEAAAPSAEEWTPDLSAALLREEQAEAAEEQVSLRRRWMLPGGIGGALMMAAYAMRPSEDQQRTKAVNEALDQAASETPDAKFSISRRRWRRRVR</sequence>
<dbReference type="EMBL" id="SJPF01000001">
    <property type="protein sequence ID" value="TWT39371.1"/>
    <property type="molecule type" value="Genomic_DNA"/>
</dbReference>
<dbReference type="InterPro" id="IPR043709">
    <property type="entry name" value="DUF5649"/>
</dbReference>
<comment type="caution">
    <text evidence="2">The sequence shown here is derived from an EMBL/GenBank/DDBJ whole genome shotgun (WGS) entry which is preliminary data.</text>
</comment>
<feature type="compositionally biased region" description="Polar residues" evidence="1">
    <location>
        <begin position="3869"/>
        <end position="3878"/>
    </location>
</feature>
<dbReference type="Pfam" id="PF18886">
    <property type="entry name" value="DUF5649"/>
    <property type="match status" value="17"/>
</dbReference>
<feature type="region of interest" description="Disordered" evidence="1">
    <location>
        <begin position="1"/>
        <end position="24"/>
    </location>
</feature>
<evidence type="ECO:0000313" key="3">
    <source>
        <dbReference type="Proteomes" id="UP000318878"/>
    </source>
</evidence>
<evidence type="ECO:0000313" key="2">
    <source>
        <dbReference type="EMBL" id="TWT39371.1"/>
    </source>
</evidence>
<name>A0A5C5VNA2_9BACT</name>